<organism evidence="4 5">
    <name type="scientific">Rhizobium mesosinicum</name>
    <dbReference type="NCBI Taxonomy" id="335017"/>
    <lineage>
        <taxon>Bacteria</taxon>
        <taxon>Pseudomonadati</taxon>
        <taxon>Pseudomonadota</taxon>
        <taxon>Alphaproteobacteria</taxon>
        <taxon>Hyphomicrobiales</taxon>
        <taxon>Rhizobiaceae</taxon>
        <taxon>Rhizobium/Agrobacterium group</taxon>
        <taxon>Rhizobium</taxon>
    </lineage>
</organism>
<protein>
    <submittedName>
        <fullName evidence="4">Response regulator</fullName>
    </submittedName>
</protein>
<dbReference type="RefSeq" id="WP_220336937.1">
    <property type="nucleotide sequence ID" value="NZ_JAEUAK010000011.1"/>
</dbReference>
<feature type="domain" description="Response regulatory" evidence="3">
    <location>
        <begin position="8"/>
        <end position="118"/>
    </location>
</feature>
<reference evidence="4 5" key="1">
    <citation type="journal article" date="2021" name="MBio">
        <title>Poor Competitiveness of Bradyrhizobium in Pigeon Pea Root Colonization in Indian Soils.</title>
        <authorList>
            <person name="Chalasani D."/>
            <person name="Basu A."/>
            <person name="Pullabhotla S.V.S.R.N."/>
            <person name="Jorrin B."/>
            <person name="Neal A.L."/>
            <person name="Poole P.S."/>
            <person name="Podile A.R."/>
            <person name="Tkacz A."/>
        </authorList>
    </citation>
    <scope>NUCLEOTIDE SEQUENCE [LARGE SCALE GENOMIC DNA]</scope>
    <source>
        <strain evidence="4 5">HU56</strain>
    </source>
</reference>
<evidence type="ECO:0000256" key="2">
    <source>
        <dbReference type="PROSITE-ProRule" id="PRU00169"/>
    </source>
</evidence>
<dbReference type="Pfam" id="PF00072">
    <property type="entry name" value="Response_reg"/>
    <property type="match status" value="1"/>
</dbReference>
<dbReference type="Gene3D" id="3.40.50.2300">
    <property type="match status" value="1"/>
</dbReference>
<sequence>MRNAPGRKVLVVEDEGMVALMIEDMLQDLGFEVVASVSRLAEARTVATEVDADLGVLDVNLAGEPSFSIAEILRKRRIPFIFSTGYGLSGLPDEFADQPFIGKPFSMSELKQTIEAALNR</sequence>
<dbReference type="SMART" id="SM00448">
    <property type="entry name" value="REC"/>
    <property type="match status" value="1"/>
</dbReference>
<feature type="modified residue" description="4-aspartylphosphate" evidence="2">
    <location>
        <position position="58"/>
    </location>
</feature>
<dbReference type="InterPro" id="IPR001789">
    <property type="entry name" value="Sig_transdc_resp-reg_receiver"/>
</dbReference>
<dbReference type="PANTHER" id="PTHR44591:SF24">
    <property type="entry name" value="PROTEIN-GLUTAMATE METHYLESTERASE_PROTEIN-GLUTAMINE GLUTAMINASE 1"/>
    <property type="match status" value="1"/>
</dbReference>
<dbReference type="InterPro" id="IPR050595">
    <property type="entry name" value="Bact_response_regulator"/>
</dbReference>
<gene>
    <name evidence="4" type="ORF">JNB85_24795</name>
</gene>
<proteinExistence type="predicted"/>
<evidence type="ECO:0000313" key="4">
    <source>
        <dbReference type="EMBL" id="MBW9055631.1"/>
    </source>
</evidence>
<comment type="caution">
    <text evidence="4">The sequence shown here is derived from an EMBL/GenBank/DDBJ whole genome shotgun (WGS) entry which is preliminary data.</text>
</comment>
<name>A0ABS7H1F8_9HYPH</name>
<keyword evidence="1 2" id="KW-0597">Phosphoprotein</keyword>
<dbReference type="EMBL" id="JAEUAK010000011">
    <property type="protein sequence ID" value="MBW9055631.1"/>
    <property type="molecule type" value="Genomic_DNA"/>
</dbReference>
<evidence type="ECO:0000259" key="3">
    <source>
        <dbReference type="PROSITE" id="PS50110"/>
    </source>
</evidence>
<keyword evidence="5" id="KW-1185">Reference proteome</keyword>
<dbReference type="InterPro" id="IPR011006">
    <property type="entry name" value="CheY-like_superfamily"/>
</dbReference>
<dbReference type="PANTHER" id="PTHR44591">
    <property type="entry name" value="STRESS RESPONSE REGULATOR PROTEIN 1"/>
    <property type="match status" value="1"/>
</dbReference>
<dbReference type="Proteomes" id="UP000717752">
    <property type="component" value="Unassembled WGS sequence"/>
</dbReference>
<dbReference type="PROSITE" id="PS50110">
    <property type="entry name" value="RESPONSE_REGULATORY"/>
    <property type="match status" value="1"/>
</dbReference>
<evidence type="ECO:0000256" key="1">
    <source>
        <dbReference type="ARBA" id="ARBA00022553"/>
    </source>
</evidence>
<accession>A0ABS7H1F8</accession>
<dbReference type="SUPFAM" id="SSF52172">
    <property type="entry name" value="CheY-like"/>
    <property type="match status" value="1"/>
</dbReference>
<evidence type="ECO:0000313" key="5">
    <source>
        <dbReference type="Proteomes" id="UP000717752"/>
    </source>
</evidence>